<accession>A0A9P8PBH4</accession>
<sequence length="369" mass="38874">MPRSVRGVAGKQLQLQSSLTLLQLGLGESTGGESVPVLEGEVDNLVQVFNVLGLEVGSPQGNVGEAEREVVELVAHWVLVEELGELGAAELRVQAAVLVETVDLGGNQSGVVLWRADGRTLGRDGDVSSWQGVVSQSGVGTQEVVRLDGRLGTGRDWQLGSELDQLLVVNVTNSNNGQVGGNKLLAQEGLEVRAFQSGQSVGLTVGWQGKRGSLECGGNHVLDDHGLMLVFKSLGKSRGLLSLLLDEAGVGHRRLQTAHQSLDGLEGLLGVTLGKRRDGQSGHLLGVGRADFHAGQRVGLSGGLGGRHNVTNQSRNTRVEWVFGSGTRVQVKPNRRGRLRAWLGSNGQAVGKLGDHRLGHASGRGKESS</sequence>
<dbReference type="EMBL" id="JAEUBE010000158">
    <property type="protein sequence ID" value="KAH3668409.1"/>
    <property type="molecule type" value="Genomic_DNA"/>
</dbReference>
<name>A0A9P8PBH4_9ASCO</name>
<dbReference type="RefSeq" id="XP_046062823.1">
    <property type="nucleotide sequence ID" value="XM_046203003.1"/>
</dbReference>
<dbReference type="AlphaFoldDB" id="A0A9P8PBH4"/>
<gene>
    <name evidence="1" type="ORF">OGAPHI_002163</name>
</gene>
<keyword evidence="2" id="KW-1185">Reference proteome</keyword>
<evidence type="ECO:0000313" key="1">
    <source>
        <dbReference type="EMBL" id="KAH3668409.1"/>
    </source>
</evidence>
<reference evidence="1" key="1">
    <citation type="journal article" date="2021" name="Open Biol.">
        <title>Shared evolutionary footprints suggest mitochondrial oxidative damage underlies multiple complex I losses in fungi.</title>
        <authorList>
            <person name="Schikora-Tamarit M.A."/>
            <person name="Marcet-Houben M."/>
            <person name="Nosek J."/>
            <person name="Gabaldon T."/>
        </authorList>
    </citation>
    <scope>NUCLEOTIDE SEQUENCE</scope>
    <source>
        <strain evidence="1">CBS6075</strain>
    </source>
</reference>
<reference evidence="1" key="2">
    <citation type="submission" date="2021-01" db="EMBL/GenBank/DDBJ databases">
        <authorList>
            <person name="Schikora-Tamarit M.A."/>
        </authorList>
    </citation>
    <scope>NUCLEOTIDE SEQUENCE</scope>
    <source>
        <strain evidence="1">CBS6075</strain>
    </source>
</reference>
<organism evidence="1 2">
    <name type="scientific">Ogataea philodendri</name>
    <dbReference type="NCBI Taxonomy" id="1378263"/>
    <lineage>
        <taxon>Eukaryota</taxon>
        <taxon>Fungi</taxon>
        <taxon>Dikarya</taxon>
        <taxon>Ascomycota</taxon>
        <taxon>Saccharomycotina</taxon>
        <taxon>Pichiomycetes</taxon>
        <taxon>Pichiales</taxon>
        <taxon>Pichiaceae</taxon>
        <taxon>Ogataea</taxon>
    </lineage>
</organism>
<comment type="caution">
    <text evidence="1">The sequence shown here is derived from an EMBL/GenBank/DDBJ whole genome shotgun (WGS) entry which is preliminary data.</text>
</comment>
<evidence type="ECO:0000313" key="2">
    <source>
        <dbReference type="Proteomes" id="UP000769157"/>
    </source>
</evidence>
<dbReference type="Proteomes" id="UP000769157">
    <property type="component" value="Unassembled WGS sequence"/>
</dbReference>
<dbReference type="GeneID" id="70234130"/>
<proteinExistence type="predicted"/>
<protein>
    <submittedName>
        <fullName evidence="1">Uncharacterized protein</fullName>
    </submittedName>
</protein>